<keyword evidence="3" id="KW-1185">Reference proteome</keyword>
<dbReference type="GO" id="GO:0016787">
    <property type="term" value="F:hydrolase activity"/>
    <property type="evidence" value="ECO:0007669"/>
    <property type="project" value="UniProtKB-KW"/>
</dbReference>
<reference evidence="2" key="2">
    <citation type="submission" date="2023-06" db="EMBL/GenBank/DDBJ databases">
        <authorList>
            <consortium name="Lawrence Berkeley National Laboratory"/>
            <person name="Mondo S.J."/>
            <person name="Hensen N."/>
            <person name="Bonometti L."/>
            <person name="Westerberg I."/>
            <person name="Brannstrom I.O."/>
            <person name="Guillou S."/>
            <person name="Cros-Aarteil S."/>
            <person name="Calhoun S."/>
            <person name="Haridas S."/>
            <person name="Kuo A."/>
            <person name="Pangilinan J."/>
            <person name="Riley R."/>
            <person name="Labutti K."/>
            <person name="Andreopoulos B."/>
            <person name="Lipzen A."/>
            <person name="Chen C."/>
            <person name="Yanf M."/>
            <person name="Daum C."/>
            <person name="Ng V."/>
            <person name="Clum A."/>
            <person name="Steindorff A."/>
            <person name="Ohm R."/>
            <person name="Martin F."/>
            <person name="Silar P."/>
            <person name="Natvig D."/>
            <person name="Lalanne C."/>
            <person name="Gautier V."/>
            <person name="Ament-Velasquez S.L."/>
            <person name="Kruys A."/>
            <person name="Hutchinson M.I."/>
            <person name="Powell A.J."/>
            <person name="Barry K."/>
            <person name="Miller A.N."/>
            <person name="Grigoriev I.V."/>
            <person name="Debuchy R."/>
            <person name="Gladieux P."/>
            <person name="Thoren M.H."/>
            <person name="Johannesson H."/>
        </authorList>
    </citation>
    <scope>NUCLEOTIDE SEQUENCE</scope>
    <source>
        <strain evidence="2">CBS 333.67</strain>
    </source>
</reference>
<name>A0AAJ0LXW2_9PEZI</name>
<evidence type="ECO:0000313" key="3">
    <source>
        <dbReference type="Proteomes" id="UP001273166"/>
    </source>
</evidence>
<dbReference type="RefSeq" id="XP_062717450.1">
    <property type="nucleotide sequence ID" value="XM_062864046.1"/>
</dbReference>
<dbReference type="GeneID" id="87882875"/>
<dbReference type="PANTHER" id="PTHR43798">
    <property type="entry name" value="MONOACYLGLYCEROL LIPASE"/>
    <property type="match status" value="1"/>
</dbReference>
<proteinExistence type="predicted"/>
<organism evidence="2 3">
    <name type="scientific">Chaetomium strumarium</name>
    <dbReference type="NCBI Taxonomy" id="1170767"/>
    <lineage>
        <taxon>Eukaryota</taxon>
        <taxon>Fungi</taxon>
        <taxon>Dikarya</taxon>
        <taxon>Ascomycota</taxon>
        <taxon>Pezizomycotina</taxon>
        <taxon>Sordariomycetes</taxon>
        <taxon>Sordariomycetidae</taxon>
        <taxon>Sordariales</taxon>
        <taxon>Chaetomiaceae</taxon>
        <taxon>Chaetomium</taxon>
    </lineage>
</organism>
<dbReference type="InterPro" id="IPR000073">
    <property type="entry name" value="AB_hydrolase_1"/>
</dbReference>
<dbReference type="InterPro" id="IPR029058">
    <property type="entry name" value="AB_hydrolase_fold"/>
</dbReference>
<comment type="caution">
    <text evidence="2">The sequence shown here is derived from an EMBL/GenBank/DDBJ whole genome shotgun (WGS) entry which is preliminary data.</text>
</comment>
<evidence type="ECO:0000313" key="2">
    <source>
        <dbReference type="EMBL" id="KAK3301670.1"/>
    </source>
</evidence>
<reference evidence="2" key="1">
    <citation type="journal article" date="2023" name="Mol. Phylogenet. Evol.">
        <title>Genome-scale phylogeny and comparative genomics of the fungal order Sordariales.</title>
        <authorList>
            <person name="Hensen N."/>
            <person name="Bonometti L."/>
            <person name="Westerberg I."/>
            <person name="Brannstrom I.O."/>
            <person name="Guillou S."/>
            <person name="Cros-Aarteil S."/>
            <person name="Calhoun S."/>
            <person name="Haridas S."/>
            <person name="Kuo A."/>
            <person name="Mondo S."/>
            <person name="Pangilinan J."/>
            <person name="Riley R."/>
            <person name="LaButti K."/>
            <person name="Andreopoulos B."/>
            <person name="Lipzen A."/>
            <person name="Chen C."/>
            <person name="Yan M."/>
            <person name="Daum C."/>
            <person name="Ng V."/>
            <person name="Clum A."/>
            <person name="Steindorff A."/>
            <person name="Ohm R.A."/>
            <person name="Martin F."/>
            <person name="Silar P."/>
            <person name="Natvig D.O."/>
            <person name="Lalanne C."/>
            <person name="Gautier V."/>
            <person name="Ament-Velasquez S.L."/>
            <person name="Kruys A."/>
            <person name="Hutchinson M.I."/>
            <person name="Powell A.J."/>
            <person name="Barry K."/>
            <person name="Miller A.N."/>
            <person name="Grigoriev I.V."/>
            <person name="Debuchy R."/>
            <person name="Gladieux P."/>
            <person name="Hiltunen Thoren M."/>
            <person name="Johannesson H."/>
        </authorList>
    </citation>
    <scope>NUCLEOTIDE SEQUENCE</scope>
    <source>
        <strain evidence="2">CBS 333.67</strain>
    </source>
</reference>
<dbReference type="Gene3D" id="3.40.50.1820">
    <property type="entry name" value="alpha/beta hydrolase"/>
    <property type="match status" value="1"/>
</dbReference>
<dbReference type="EMBL" id="JAUDZG010000008">
    <property type="protein sequence ID" value="KAK3301670.1"/>
    <property type="molecule type" value="Genomic_DNA"/>
</dbReference>
<feature type="domain" description="AB hydrolase-1" evidence="1">
    <location>
        <begin position="36"/>
        <end position="310"/>
    </location>
</feature>
<dbReference type="SUPFAM" id="SSF53474">
    <property type="entry name" value="alpha/beta-Hydrolases"/>
    <property type="match status" value="1"/>
</dbReference>
<sequence>MEDKTVTLTTKPGASLHISVLHPQPHRQNPLSNTLLVFLNGLALPSAAWSEAIDHLVEVRKEHKQPLPAVLCYDRYGQGRSDSDPTDAQDSPYGHDLRAAVADLHQLLTQVSHDELHHRPVDELRIVLVCNSIGCPLARLYAAEHPGLVEAYLFLDSMMANTDFVSLFPDPDDAEFDGSQLPEGVSADDLRHARDTFGKHFHPAVPNAEHLDRRRLGELLPRADGPELPDGPGGRSPLLVVVGHDWDVFAEQSEKGSLSVPKAVINAYMNPTWEAYNEGLARLVRTGCEVKIAKGCGHFIQKDDPAFVAREISDILNELQSRSGQKVHQK</sequence>
<dbReference type="InterPro" id="IPR050266">
    <property type="entry name" value="AB_hydrolase_sf"/>
</dbReference>
<dbReference type="GO" id="GO:0016020">
    <property type="term" value="C:membrane"/>
    <property type="evidence" value="ECO:0007669"/>
    <property type="project" value="TreeGrafter"/>
</dbReference>
<keyword evidence="2" id="KW-0378">Hydrolase</keyword>
<evidence type="ECO:0000259" key="1">
    <source>
        <dbReference type="Pfam" id="PF12697"/>
    </source>
</evidence>
<dbReference type="PANTHER" id="PTHR43798:SF33">
    <property type="entry name" value="HYDROLASE, PUTATIVE (AFU_ORTHOLOGUE AFUA_2G14860)-RELATED"/>
    <property type="match status" value="1"/>
</dbReference>
<protein>
    <submittedName>
        <fullName evidence="2">Alpha/Beta hydrolase protein</fullName>
    </submittedName>
</protein>
<gene>
    <name evidence="2" type="ORF">B0T15DRAFT_320769</name>
</gene>
<accession>A0AAJ0LXW2</accession>
<dbReference type="AlphaFoldDB" id="A0AAJ0LXW2"/>
<dbReference type="Proteomes" id="UP001273166">
    <property type="component" value="Unassembled WGS sequence"/>
</dbReference>
<dbReference type="Pfam" id="PF12697">
    <property type="entry name" value="Abhydrolase_6"/>
    <property type="match status" value="1"/>
</dbReference>